<protein>
    <submittedName>
        <fullName evidence="2">Uncharacterized protein</fullName>
    </submittedName>
</protein>
<organism evidence="2 3">
    <name type="scientific">Glonium stellatum</name>
    <dbReference type="NCBI Taxonomy" id="574774"/>
    <lineage>
        <taxon>Eukaryota</taxon>
        <taxon>Fungi</taxon>
        <taxon>Dikarya</taxon>
        <taxon>Ascomycota</taxon>
        <taxon>Pezizomycotina</taxon>
        <taxon>Dothideomycetes</taxon>
        <taxon>Pleosporomycetidae</taxon>
        <taxon>Gloniales</taxon>
        <taxon>Gloniaceae</taxon>
        <taxon>Glonium</taxon>
    </lineage>
</organism>
<dbReference type="AlphaFoldDB" id="A0A8E2F092"/>
<feature type="region of interest" description="Disordered" evidence="1">
    <location>
        <begin position="30"/>
        <end position="146"/>
    </location>
</feature>
<evidence type="ECO:0000313" key="2">
    <source>
        <dbReference type="EMBL" id="OCL08200.1"/>
    </source>
</evidence>
<evidence type="ECO:0000256" key="1">
    <source>
        <dbReference type="SAM" id="MobiDB-lite"/>
    </source>
</evidence>
<gene>
    <name evidence="2" type="ORF">AOQ84DRAFT_364323</name>
</gene>
<feature type="compositionally biased region" description="Polar residues" evidence="1">
    <location>
        <begin position="88"/>
        <end position="110"/>
    </location>
</feature>
<reference evidence="2 3" key="1">
    <citation type="journal article" date="2016" name="Nat. Commun.">
        <title>Ectomycorrhizal ecology is imprinted in the genome of the dominant symbiotic fungus Cenococcum geophilum.</title>
        <authorList>
            <consortium name="DOE Joint Genome Institute"/>
            <person name="Peter M."/>
            <person name="Kohler A."/>
            <person name="Ohm R.A."/>
            <person name="Kuo A."/>
            <person name="Krutzmann J."/>
            <person name="Morin E."/>
            <person name="Arend M."/>
            <person name="Barry K.W."/>
            <person name="Binder M."/>
            <person name="Choi C."/>
            <person name="Clum A."/>
            <person name="Copeland A."/>
            <person name="Grisel N."/>
            <person name="Haridas S."/>
            <person name="Kipfer T."/>
            <person name="LaButti K."/>
            <person name="Lindquist E."/>
            <person name="Lipzen A."/>
            <person name="Maire R."/>
            <person name="Meier B."/>
            <person name="Mihaltcheva S."/>
            <person name="Molinier V."/>
            <person name="Murat C."/>
            <person name="Poggeler S."/>
            <person name="Quandt C.A."/>
            <person name="Sperisen C."/>
            <person name="Tritt A."/>
            <person name="Tisserant E."/>
            <person name="Crous P.W."/>
            <person name="Henrissat B."/>
            <person name="Nehls U."/>
            <person name="Egli S."/>
            <person name="Spatafora J.W."/>
            <person name="Grigoriev I.V."/>
            <person name="Martin F.M."/>
        </authorList>
    </citation>
    <scope>NUCLEOTIDE SEQUENCE [LARGE SCALE GENOMIC DNA]</scope>
    <source>
        <strain evidence="2 3">CBS 207.34</strain>
    </source>
</reference>
<evidence type="ECO:0000313" key="3">
    <source>
        <dbReference type="Proteomes" id="UP000250140"/>
    </source>
</evidence>
<name>A0A8E2F092_9PEZI</name>
<feature type="compositionally biased region" description="Polar residues" evidence="1">
    <location>
        <begin position="34"/>
        <end position="49"/>
    </location>
</feature>
<dbReference type="Proteomes" id="UP000250140">
    <property type="component" value="Unassembled WGS sequence"/>
</dbReference>
<sequence length="146" mass="15954">MAVQDARNPFQSLDYWRDFLFARFVDQEGDCADQASSPEKSDSSTQSAIKISRKRKLLTPNSTKRQTPAKRRRSGSPFPLSDKESKASENTLVSLTTLSPKSQENDSSNIGLLEDTSDSGDENNCFSLSTSAVTEPAQADGTPNSE</sequence>
<proteinExistence type="predicted"/>
<accession>A0A8E2F092</accession>
<keyword evidence="3" id="KW-1185">Reference proteome</keyword>
<dbReference type="OrthoDB" id="3937449at2759"/>
<dbReference type="EMBL" id="KV749699">
    <property type="protein sequence ID" value="OCL08200.1"/>
    <property type="molecule type" value="Genomic_DNA"/>
</dbReference>
<feature type="compositionally biased region" description="Polar residues" evidence="1">
    <location>
        <begin position="122"/>
        <end position="133"/>
    </location>
</feature>